<evidence type="ECO:0000256" key="1">
    <source>
        <dbReference type="ARBA" id="ARBA00035885"/>
    </source>
</evidence>
<dbReference type="InterPro" id="IPR050892">
    <property type="entry name" value="ADP-ribose_metab_enzymes"/>
</dbReference>
<comment type="catalytic activity">
    <reaction evidence="1">
        <text>an N-(ADP-alpha-D-ribosyl)-thymidine in DNA + H2O = a thymidine in DNA + ADP-D-ribose</text>
        <dbReference type="Rhea" id="RHEA:71655"/>
        <dbReference type="Rhea" id="RHEA-COMP:13556"/>
        <dbReference type="Rhea" id="RHEA-COMP:18051"/>
        <dbReference type="ChEBI" id="CHEBI:15377"/>
        <dbReference type="ChEBI" id="CHEBI:57967"/>
        <dbReference type="ChEBI" id="CHEBI:137386"/>
        <dbReference type="ChEBI" id="CHEBI:191199"/>
    </reaction>
    <physiologicalReaction direction="left-to-right" evidence="1">
        <dbReference type="Rhea" id="RHEA:71656"/>
    </physiologicalReaction>
</comment>
<dbReference type="OrthoDB" id="9780211at2"/>
<gene>
    <name evidence="3" type="ORF">CHM34_03510</name>
</gene>
<proteinExistence type="predicted"/>
<accession>A0A235B981</accession>
<organism evidence="3 4">
    <name type="scientific">Paludifilum halophilum</name>
    <dbReference type="NCBI Taxonomy" id="1642702"/>
    <lineage>
        <taxon>Bacteria</taxon>
        <taxon>Bacillati</taxon>
        <taxon>Bacillota</taxon>
        <taxon>Bacilli</taxon>
        <taxon>Bacillales</taxon>
        <taxon>Thermoactinomycetaceae</taxon>
        <taxon>Paludifilum</taxon>
    </lineage>
</organism>
<dbReference type="PROSITE" id="PS51154">
    <property type="entry name" value="MACRO"/>
    <property type="match status" value="1"/>
</dbReference>
<feature type="domain" description="Macro" evidence="2">
    <location>
        <begin position="1"/>
        <end position="164"/>
    </location>
</feature>
<reference evidence="3 4" key="1">
    <citation type="submission" date="2017-07" db="EMBL/GenBank/DDBJ databases">
        <title>The genome sequence of Paludifilum halophilum highlights mechanisms for microbial adaptation to high salt environemnts.</title>
        <authorList>
            <person name="Belbahri L."/>
        </authorList>
    </citation>
    <scope>NUCLEOTIDE SEQUENCE [LARGE SCALE GENOMIC DNA]</scope>
    <source>
        <strain evidence="3 4">DSM 102817</strain>
    </source>
</reference>
<keyword evidence="4" id="KW-1185">Reference proteome</keyword>
<dbReference type="GO" id="GO:0140291">
    <property type="term" value="P:peptidyl-glutamate ADP-deribosylation"/>
    <property type="evidence" value="ECO:0007669"/>
    <property type="project" value="TreeGrafter"/>
</dbReference>
<dbReference type="SUPFAM" id="SSF52949">
    <property type="entry name" value="Macro domain-like"/>
    <property type="match status" value="1"/>
</dbReference>
<dbReference type="PANTHER" id="PTHR12521:SF0">
    <property type="entry name" value="ADP-RIBOSE GLYCOHYDROLASE OARD1"/>
    <property type="match status" value="1"/>
</dbReference>
<dbReference type="Pfam" id="PF01661">
    <property type="entry name" value="Macro"/>
    <property type="match status" value="1"/>
</dbReference>
<dbReference type="InterPro" id="IPR043472">
    <property type="entry name" value="Macro_dom-like"/>
</dbReference>
<dbReference type="Gene3D" id="3.40.220.10">
    <property type="entry name" value="Leucine Aminopeptidase, subunit E, domain 1"/>
    <property type="match status" value="1"/>
</dbReference>
<name>A0A235B981_9BACL</name>
<evidence type="ECO:0000313" key="3">
    <source>
        <dbReference type="EMBL" id="OYD08863.1"/>
    </source>
</evidence>
<protein>
    <recommendedName>
        <fullName evidence="2">Macro domain-containing protein</fullName>
    </recommendedName>
</protein>
<dbReference type="AlphaFoldDB" id="A0A235B981"/>
<sequence length="164" mass="18624">MPEGGTFMIFYETGSILNAKSEAIVNPINCMGGLENGPMLLLKQAYPENFIAFRRACRLRKVKLGRMLVIPLSPREGRGSDPRYIINFPVKKHWRHHPKMNHIREGLKDLARTCAQFRLHSVAIPALGCEPGGPEWKEVQEGIMDTFRNANPIRIHLFPPPDVQ</sequence>
<dbReference type="InterPro" id="IPR002589">
    <property type="entry name" value="Macro_dom"/>
</dbReference>
<evidence type="ECO:0000313" key="4">
    <source>
        <dbReference type="Proteomes" id="UP000215459"/>
    </source>
</evidence>
<dbReference type="PANTHER" id="PTHR12521">
    <property type="entry name" value="PROTEIN C6ORF130"/>
    <property type="match status" value="1"/>
</dbReference>
<evidence type="ECO:0000259" key="2">
    <source>
        <dbReference type="PROSITE" id="PS51154"/>
    </source>
</evidence>
<dbReference type="Proteomes" id="UP000215459">
    <property type="component" value="Unassembled WGS sequence"/>
</dbReference>
<comment type="caution">
    <text evidence="3">The sequence shown here is derived from an EMBL/GenBank/DDBJ whole genome shotgun (WGS) entry which is preliminary data.</text>
</comment>
<dbReference type="EMBL" id="NOWF01000002">
    <property type="protein sequence ID" value="OYD08863.1"/>
    <property type="molecule type" value="Genomic_DNA"/>
</dbReference>